<evidence type="ECO:0000313" key="1">
    <source>
        <dbReference type="Proteomes" id="UP000887576"/>
    </source>
</evidence>
<dbReference type="WBParaSite" id="JU765_v2.g17400.t1">
    <property type="protein sequence ID" value="JU765_v2.g17400.t1"/>
    <property type="gene ID" value="JU765_v2.g17400"/>
</dbReference>
<sequence length="325" mass="36049">MSFHVCFLLLFLIPTKAAVYGPLTPDFVRWLRSNGYGKYSFDRPDLGSTGSFGGRQYEGEDILIQPVVFVHGNSDGALAIPGNYSSGWTNTIEYFLSQGYLSSELFVTTWGDRDPAKARYHSHSCEFLLYIRNFIQAVLDYTGAPMVDVIAHSMGVTVARRAIKGGAHFDDNGLYCYLGKPLTARIDSFLGIAGANLGMCTCSGLGDDSYFQTCNYYNGFWPGDPCSTNFPCASKAEDQTCPNGPMYSAFLTELNEDSILEGNHIFSVWSLGDDILTNSGIVYARPTALVPNSSCYKIYTKLTHMETKELTVRDQYRMVVYHTCL</sequence>
<evidence type="ECO:0000313" key="2">
    <source>
        <dbReference type="WBParaSite" id="JU765_v2.g17400.t1"/>
    </source>
</evidence>
<name>A0AC34QLD4_9BILA</name>
<reference evidence="2" key="1">
    <citation type="submission" date="2022-11" db="UniProtKB">
        <authorList>
            <consortium name="WormBaseParasite"/>
        </authorList>
    </citation>
    <scope>IDENTIFICATION</scope>
</reference>
<protein>
    <submittedName>
        <fullName evidence="2">Lipase</fullName>
    </submittedName>
</protein>
<organism evidence="1 2">
    <name type="scientific">Panagrolaimus sp. JU765</name>
    <dbReference type="NCBI Taxonomy" id="591449"/>
    <lineage>
        <taxon>Eukaryota</taxon>
        <taxon>Metazoa</taxon>
        <taxon>Ecdysozoa</taxon>
        <taxon>Nematoda</taxon>
        <taxon>Chromadorea</taxon>
        <taxon>Rhabditida</taxon>
        <taxon>Tylenchina</taxon>
        <taxon>Panagrolaimomorpha</taxon>
        <taxon>Panagrolaimoidea</taxon>
        <taxon>Panagrolaimidae</taxon>
        <taxon>Panagrolaimus</taxon>
    </lineage>
</organism>
<accession>A0AC34QLD4</accession>
<proteinExistence type="predicted"/>
<dbReference type="Proteomes" id="UP000887576">
    <property type="component" value="Unplaced"/>
</dbReference>